<dbReference type="EMBL" id="CP113517">
    <property type="protein sequence ID" value="WAR46289.1"/>
    <property type="molecule type" value="Genomic_DNA"/>
</dbReference>
<organism evidence="1 2">
    <name type="scientific">Methylomonas rapida</name>
    <dbReference type="NCBI Taxonomy" id="2963939"/>
    <lineage>
        <taxon>Bacteria</taxon>
        <taxon>Pseudomonadati</taxon>
        <taxon>Pseudomonadota</taxon>
        <taxon>Gammaproteobacteria</taxon>
        <taxon>Methylococcales</taxon>
        <taxon>Methylococcaceae</taxon>
        <taxon>Methylomonas</taxon>
    </lineage>
</organism>
<gene>
    <name evidence="1" type="ORF">NM686_007150</name>
</gene>
<accession>A0ABY7GP50</accession>
<reference evidence="1" key="1">
    <citation type="submission" date="2022-11" db="EMBL/GenBank/DDBJ databases">
        <title>Methylomonas rapida sp. nov., Carotenoid-Producing Obligate Methanotrophs with High Growth Characteristics and Biotechnological Potential.</title>
        <authorList>
            <person name="Tikhonova E.N."/>
            <person name="Suleimanov R.Z."/>
            <person name="Miroshnikov K."/>
            <person name="Oshkin I.Y."/>
            <person name="Belova S.E."/>
            <person name="Danilova O.V."/>
            <person name="Ashikhmin A."/>
            <person name="Konopkin A."/>
            <person name="But S.Y."/>
            <person name="Khmelenina V.N."/>
            <person name="Kuznetsov N."/>
            <person name="Pimenov N.V."/>
            <person name="Dedysh S.N."/>
        </authorList>
    </citation>
    <scope>NUCLEOTIDE SEQUENCE</scope>
    <source>
        <strain evidence="1">MP1</strain>
    </source>
</reference>
<protein>
    <submittedName>
        <fullName evidence="1">Uncharacterized protein</fullName>
    </submittedName>
</protein>
<dbReference type="RefSeq" id="WP_255187192.1">
    <property type="nucleotide sequence ID" value="NZ_CP113517.1"/>
</dbReference>
<sequence>MATSYQIASDLTEKQIEADVSAYFGRLSPFFGQSLRLLDINEQLTGADKLHKTKGIAFYFQFKAPIGLKSVAAQKLPVAPRKNESKLMGIRRFRHTQGLLDSPYSICFNLHDNKPSALNQLQHNVLFAHERPPFSRAMYICPTVLHDEEYVRQMQLPWWRRPFARPFYRHEARQLAVGMLCHELSSAPFLRAHATIVPHALVASADHYYSFSKHATDYAFHSPIVVDDGDPLRLSDFLSKQVDRIYSNIDSVPQLAELVKIISAATRENLPDTQLGEPEPGNEVAWLQAYGQQIKKVYGIRQVIALVDDRLDTEYWRGF</sequence>
<evidence type="ECO:0000313" key="2">
    <source>
        <dbReference type="Proteomes" id="UP001162780"/>
    </source>
</evidence>
<name>A0ABY7GP50_9GAMM</name>
<keyword evidence="2" id="KW-1185">Reference proteome</keyword>
<dbReference type="Proteomes" id="UP001162780">
    <property type="component" value="Chromosome"/>
</dbReference>
<evidence type="ECO:0000313" key="1">
    <source>
        <dbReference type="EMBL" id="WAR46289.1"/>
    </source>
</evidence>
<proteinExistence type="predicted"/>